<evidence type="ECO:0000313" key="2">
    <source>
        <dbReference type="Proteomes" id="UP000693970"/>
    </source>
</evidence>
<gene>
    <name evidence="1" type="ORF">IV203_007313</name>
</gene>
<accession>A0A9K3PD26</accession>
<sequence length="182" mass="20980">MDARAMIEEEGDDVAMSKTSIQEHLQDHEDHPALMAGYQKERSGDRVQFRSRNSIEEVRRISRISNYDIEEIISYWGDSDEHILRKEELKKAAHDMQYCRRMSDNNTFTSLGIADKVGERRVIKKQNREIATKAVLDEQDLQDCEGVYDDELLADVYALTTATAKREAKASAKALHEEVKQF</sequence>
<organism evidence="1 2">
    <name type="scientific">Nitzschia inconspicua</name>
    <dbReference type="NCBI Taxonomy" id="303405"/>
    <lineage>
        <taxon>Eukaryota</taxon>
        <taxon>Sar</taxon>
        <taxon>Stramenopiles</taxon>
        <taxon>Ochrophyta</taxon>
        <taxon>Bacillariophyta</taxon>
        <taxon>Bacillariophyceae</taxon>
        <taxon>Bacillariophycidae</taxon>
        <taxon>Bacillariales</taxon>
        <taxon>Bacillariaceae</taxon>
        <taxon>Nitzschia</taxon>
    </lineage>
</organism>
<name>A0A9K3PD26_9STRA</name>
<dbReference type="Proteomes" id="UP000693970">
    <property type="component" value="Unassembled WGS sequence"/>
</dbReference>
<dbReference type="AlphaFoldDB" id="A0A9K3PD26"/>
<dbReference type="EMBL" id="JAGRRH010000025">
    <property type="protein sequence ID" value="KAG7342221.1"/>
    <property type="molecule type" value="Genomic_DNA"/>
</dbReference>
<dbReference type="OrthoDB" id="51419at2759"/>
<comment type="caution">
    <text evidence="1">The sequence shown here is derived from an EMBL/GenBank/DDBJ whole genome shotgun (WGS) entry which is preliminary data.</text>
</comment>
<proteinExistence type="predicted"/>
<reference evidence="1" key="1">
    <citation type="journal article" date="2021" name="Sci. Rep.">
        <title>Diploid genomic architecture of Nitzschia inconspicua, an elite biomass production diatom.</title>
        <authorList>
            <person name="Oliver A."/>
            <person name="Podell S."/>
            <person name="Pinowska A."/>
            <person name="Traller J.C."/>
            <person name="Smith S.R."/>
            <person name="McClure R."/>
            <person name="Beliaev A."/>
            <person name="Bohutskyi P."/>
            <person name="Hill E.A."/>
            <person name="Rabines A."/>
            <person name="Zheng H."/>
            <person name="Allen L.Z."/>
            <person name="Kuo A."/>
            <person name="Grigoriev I.V."/>
            <person name="Allen A.E."/>
            <person name="Hazlebeck D."/>
            <person name="Allen E.E."/>
        </authorList>
    </citation>
    <scope>NUCLEOTIDE SEQUENCE</scope>
    <source>
        <strain evidence="1">Hildebrandi</strain>
    </source>
</reference>
<reference evidence="1" key="2">
    <citation type="submission" date="2021-04" db="EMBL/GenBank/DDBJ databases">
        <authorList>
            <person name="Podell S."/>
        </authorList>
    </citation>
    <scope>NUCLEOTIDE SEQUENCE</scope>
    <source>
        <strain evidence="1">Hildebrandi</strain>
    </source>
</reference>
<evidence type="ECO:0000313" key="1">
    <source>
        <dbReference type="EMBL" id="KAG7342221.1"/>
    </source>
</evidence>
<protein>
    <submittedName>
        <fullName evidence="1">Uncharacterized protein</fullName>
    </submittedName>
</protein>
<keyword evidence="2" id="KW-1185">Reference proteome</keyword>